<dbReference type="WBParaSite" id="Pan_g1902.t1">
    <property type="protein sequence ID" value="Pan_g1902.t1"/>
    <property type="gene ID" value="Pan_g1902"/>
</dbReference>
<evidence type="ECO:0000313" key="2">
    <source>
        <dbReference type="WBParaSite" id="Pan_g1902.t1"/>
    </source>
</evidence>
<keyword evidence="1" id="KW-1185">Reference proteome</keyword>
<organism evidence="1 2">
    <name type="scientific">Panagrellus redivivus</name>
    <name type="common">Microworm</name>
    <dbReference type="NCBI Taxonomy" id="6233"/>
    <lineage>
        <taxon>Eukaryota</taxon>
        <taxon>Metazoa</taxon>
        <taxon>Ecdysozoa</taxon>
        <taxon>Nematoda</taxon>
        <taxon>Chromadorea</taxon>
        <taxon>Rhabditida</taxon>
        <taxon>Tylenchina</taxon>
        <taxon>Panagrolaimomorpha</taxon>
        <taxon>Panagrolaimoidea</taxon>
        <taxon>Panagrolaimidae</taxon>
        <taxon>Panagrellus</taxon>
    </lineage>
</organism>
<proteinExistence type="predicted"/>
<dbReference type="Proteomes" id="UP000492821">
    <property type="component" value="Unassembled WGS sequence"/>
</dbReference>
<dbReference type="PANTHER" id="PTHR35373:SF4">
    <property type="entry name" value="PEPTIDASE_M16_M DOMAIN-CONTAINING PROTEIN"/>
    <property type="match status" value="1"/>
</dbReference>
<dbReference type="PANTHER" id="PTHR35373">
    <property type="entry name" value="PROTEIN CBG16894"/>
    <property type="match status" value="1"/>
</dbReference>
<sequence>MPSYFGPVLYEDEFVQLTEDMLTIKRYFFPLMRNKCVQTRHLRIAYFDDQESSKYANIRSWGKAANGVYWAVDYRRCLPGDKLGKTNVVIDIEDGVMKGFTVKDVQAFFDSLRMVAPNSLIIVDNLNI</sequence>
<reference evidence="2" key="2">
    <citation type="submission" date="2020-10" db="UniProtKB">
        <authorList>
            <consortium name="WormBaseParasite"/>
        </authorList>
    </citation>
    <scope>IDENTIFICATION</scope>
</reference>
<accession>A0A7E4VC12</accession>
<protein>
    <submittedName>
        <fullName evidence="2">DDE_3 domain-containing protein</fullName>
    </submittedName>
</protein>
<dbReference type="AlphaFoldDB" id="A0A7E4VC12"/>
<name>A0A7E4VC12_PANRE</name>
<reference evidence="1" key="1">
    <citation type="journal article" date="2013" name="Genetics">
        <title>The draft genome and transcriptome of Panagrellus redivivus are shaped by the harsh demands of a free-living lifestyle.</title>
        <authorList>
            <person name="Srinivasan J."/>
            <person name="Dillman A.R."/>
            <person name="Macchietto M.G."/>
            <person name="Heikkinen L."/>
            <person name="Lakso M."/>
            <person name="Fracchia K.M."/>
            <person name="Antoshechkin I."/>
            <person name="Mortazavi A."/>
            <person name="Wong G."/>
            <person name="Sternberg P.W."/>
        </authorList>
    </citation>
    <scope>NUCLEOTIDE SEQUENCE [LARGE SCALE GENOMIC DNA]</scope>
    <source>
        <strain evidence="1">MT8872</strain>
    </source>
</reference>
<evidence type="ECO:0000313" key="1">
    <source>
        <dbReference type="Proteomes" id="UP000492821"/>
    </source>
</evidence>